<feature type="domain" description="N-acetyltransferase" evidence="1">
    <location>
        <begin position="3"/>
        <end position="162"/>
    </location>
</feature>
<dbReference type="Pfam" id="PF13302">
    <property type="entry name" value="Acetyltransf_3"/>
    <property type="match status" value="1"/>
</dbReference>
<dbReference type="RefSeq" id="WP_166198757.1">
    <property type="nucleotide sequence ID" value="NZ_JAAOIV010000017.1"/>
</dbReference>
<evidence type="ECO:0000313" key="3">
    <source>
        <dbReference type="Proteomes" id="UP000744769"/>
    </source>
</evidence>
<dbReference type="Gene3D" id="3.40.630.30">
    <property type="match status" value="1"/>
</dbReference>
<dbReference type="Proteomes" id="UP000744769">
    <property type="component" value="Unassembled WGS sequence"/>
</dbReference>
<dbReference type="InterPro" id="IPR051531">
    <property type="entry name" value="N-acetyltransferase"/>
</dbReference>
<keyword evidence="3" id="KW-1185">Reference proteome</keyword>
<dbReference type="InterPro" id="IPR000182">
    <property type="entry name" value="GNAT_dom"/>
</dbReference>
<protein>
    <submittedName>
        <fullName evidence="2">GNAT family N-acetyltransferase</fullName>
    </submittedName>
</protein>
<dbReference type="EMBL" id="JAAOIV010000017">
    <property type="protein sequence ID" value="NHN57432.1"/>
    <property type="molecule type" value="Genomic_DNA"/>
</dbReference>
<dbReference type="PANTHER" id="PTHR43792">
    <property type="entry name" value="GNAT FAMILY, PUTATIVE (AFU_ORTHOLOGUE AFUA_3G00765)-RELATED-RELATED"/>
    <property type="match status" value="1"/>
</dbReference>
<dbReference type="SUPFAM" id="SSF55729">
    <property type="entry name" value="Acyl-CoA N-acyltransferases (Nat)"/>
    <property type="match status" value="1"/>
</dbReference>
<evidence type="ECO:0000259" key="1">
    <source>
        <dbReference type="PROSITE" id="PS51186"/>
    </source>
</evidence>
<accession>A0A967B8B2</accession>
<evidence type="ECO:0000313" key="2">
    <source>
        <dbReference type="EMBL" id="NHN57432.1"/>
    </source>
</evidence>
<comment type="caution">
    <text evidence="2">The sequence shown here is derived from an EMBL/GenBank/DDBJ whole genome shotgun (WGS) entry which is preliminary data.</text>
</comment>
<proteinExistence type="predicted"/>
<dbReference type="PANTHER" id="PTHR43792:SF16">
    <property type="entry name" value="N-ACETYLTRANSFERASE DOMAIN-CONTAINING PROTEIN"/>
    <property type="match status" value="1"/>
</dbReference>
<organism evidence="2 3">
    <name type="scientific">Metallococcus carri</name>
    <dbReference type="NCBI Taxonomy" id="1656884"/>
    <lineage>
        <taxon>Bacteria</taxon>
        <taxon>Bacillati</taxon>
        <taxon>Actinomycetota</taxon>
        <taxon>Actinomycetes</taxon>
        <taxon>Micrococcales</taxon>
        <taxon>Dermacoccaceae</taxon>
        <taxon>Metallococcus</taxon>
    </lineage>
</organism>
<dbReference type="AlphaFoldDB" id="A0A967B8B2"/>
<reference evidence="2" key="1">
    <citation type="submission" date="2020-03" db="EMBL/GenBank/DDBJ databases">
        <title>Draft sequencing of Calidifontibacter sp. DB0510.</title>
        <authorList>
            <person name="Kim D.-U."/>
        </authorList>
    </citation>
    <scope>NUCLEOTIDE SEQUENCE</scope>
    <source>
        <strain evidence="2">DB0510</strain>
    </source>
</reference>
<sequence>MGIELRPLRDEDAVEHCLGEDALTVRWLTGGYGTIEGTAAYFRDLRKSGGPKRGFGVWLDDRLAGYVDCDPSNTDGLAPEEVHLTYAVHPWARGRGVAVEAVRLISEVVRRECLGERVALRIDPDNAASQRVAQRAGFSHVRDFVSSTDSHPDGTPATLQLWLRDA</sequence>
<dbReference type="InterPro" id="IPR016181">
    <property type="entry name" value="Acyl_CoA_acyltransferase"/>
</dbReference>
<gene>
    <name evidence="2" type="ORF">G9U51_16820</name>
</gene>
<name>A0A967B8B2_9MICO</name>
<dbReference type="GO" id="GO:0016747">
    <property type="term" value="F:acyltransferase activity, transferring groups other than amino-acyl groups"/>
    <property type="evidence" value="ECO:0007669"/>
    <property type="project" value="InterPro"/>
</dbReference>
<dbReference type="PROSITE" id="PS51186">
    <property type="entry name" value="GNAT"/>
    <property type="match status" value="1"/>
</dbReference>